<protein>
    <submittedName>
        <fullName evidence="2">Uncharacterized protein</fullName>
    </submittedName>
</protein>
<comment type="caution">
    <text evidence="2">The sequence shown here is derived from an EMBL/GenBank/DDBJ whole genome shotgun (WGS) entry which is preliminary data.</text>
</comment>
<keyword evidence="1" id="KW-1133">Transmembrane helix</keyword>
<dbReference type="EMBL" id="JAMYXC010000216">
    <property type="protein sequence ID" value="MCP1169691.1"/>
    <property type="molecule type" value="Genomic_DNA"/>
</dbReference>
<dbReference type="Proteomes" id="UP001139477">
    <property type="component" value="Unassembled WGS sequence"/>
</dbReference>
<organism evidence="2 3">
    <name type="scientific">Limimaricola litoreus</name>
    <dbReference type="NCBI Taxonomy" id="2955316"/>
    <lineage>
        <taxon>Bacteria</taxon>
        <taxon>Pseudomonadati</taxon>
        <taxon>Pseudomonadota</taxon>
        <taxon>Alphaproteobacteria</taxon>
        <taxon>Rhodobacterales</taxon>
        <taxon>Paracoccaceae</taxon>
        <taxon>Limimaricola</taxon>
    </lineage>
</organism>
<keyword evidence="3" id="KW-1185">Reference proteome</keyword>
<keyword evidence="1" id="KW-0472">Membrane</keyword>
<keyword evidence="1" id="KW-0812">Transmembrane</keyword>
<accession>A0A9X2FQG6</accession>
<evidence type="ECO:0000313" key="3">
    <source>
        <dbReference type="Proteomes" id="UP001139477"/>
    </source>
</evidence>
<evidence type="ECO:0000256" key="1">
    <source>
        <dbReference type="SAM" id="Phobius"/>
    </source>
</evidence>
<feature type="transmembrane region" description="Helical" evidence="1">
    <location>
        <begin position="47"/>
        <end position="66"/>
    </location>
</feature>
<proteinExistence type="predicted"/>
<sequence>MFRVSSSFESRLLHIEKRNRRLSRGAVQYVLDDGLVVLLPRSRQGSGLAFALAFALVVLLPILAALGAKSFLFARLDVHAMAELLGRLEAMGAPGRALGWLMQPEPVTATLAPMLAGLLG</sequence>
<reference evidence="2" key="1">
    <citation type="submission" date="2022-06" db="EMBL/GenBank/DDBJ databases">
        <title>Limimaricola sediminis sp. nov., isolated from an intertidal sediment.</title>
        <authorList>
            <person name="Shao X."/>
        </authorList>
    </citation>
    <scope>NUCLEOTIDE SEQUENCE</scope>
    <source>
        <strain evidence="2">ASW11-118</strain>
    </source>
</reference>
<evidence type="ECO:0000313" key="2">
    <source>
        <dbReference type="EMBL" id="MCP1169691.1"/>
    </source>
</evidence>
<dbReference type="AlphaFoldDB" id="A0A9X2FQG6"/>
<name>A0A9X2FQG6_9RHOB</name>
<gene>
    <name evidence="2" type="ORF">NHG85_14345</name>
</gene>